<evidence type="ECO:0008006" key="4">
    <source>
        <dbReference type="Google" id="ProtNLM"/>
    </source>
</evidence>
<dbReference type="EMBL" id="CP102332">
    <property type="protein sequence ID" value="UUS31577.1"/>
    <property type="molecule type" value="Genomic_DNA"/>
</dbReference>
<dbReference type="Gene3D" id="1.10.443.10">
    <property type="entry name" value="Intergrase catalytic core"/>
    <property type="match status" value="1"/>
</dbReference>
<dbReference type="InterPro" id="IPR011010">
    <property type="entry name" value="DNA_brk_join_enz"/>
</dbReference>
<sequence>MPERPVLTVAEVFALADAIAPRYRLLVLLAAFTTLRFGELARSCGAGMSTWRS</sequence>
<keyword evidence="1" id="KW-0233">DNA recombination</keyword>
<evidence type="ECO:0000313" key="2">
    <source>
        <dbReference type="EMBL" id="UUS31577.1"/>
    </source>
</evidence>
<organism evidence="2 3">
    <name type="scientific">Streptomyces changanensis</name>
    <dbReference type="NCBI Taxonomy" id="2964669"/>
    <lineage>
        <taxon>Bacteria</taxon>
        <taxon>Bacillati</taxon>
        <taxon>Actinomycetota</taxon>
        <taxon>Actinomycetes</taxon>
        <taxon>Kitasatosporales</taxon>
        <taxon>Streptomycetaceae</taxon>
        <taxon>Streptomyces</taxon>
    </lineage>
</organism>
<accession>A0ABY5N4Y3</accession>
<evidence type="ECO:0000256" key="1">
    <source>
        <dbReference type="ARBA" id="ARBA00023172"/>
    </source>
</evidence>
<dbReference type="InterPro" id="IPR013762">
    <property type="entry name" value="Integrase-like_cat_sf"/>
</dbReference>
<dbReference type="SUPFAM" id="SSF56349">
    <property type="entry name" value="DNA breaking-rejoining enzymes"/>
    <property type="match status" value="1"/>
</dbReference>
<keyword evidence="3" id="KW-1185">Reference proteome</keyword>
<protein>
    <recommendedName>
        <fullName evidence="4">Integrase</fullName>
    </recommendedName>
</protein>
<proteinExistence type="predicted"/>
<evidence type="ECO:0000313" key="3">
    <source>
        <dbReference type="Proteomes" id="UP001060150"/>
    </source>
</evidence>
<reference evidence="2" key="1">
    <citation type="submission" date="2022-08" db="EMBL/GenBank/DDBJ databases">
        <title>Streptomyces changanensis sp. nov., an actinomycete isolated from soil.</title>
        <authorList>
            <person name="Wu H."/>
            <person name="Han L."/>
        </authorList>
    </citation>
    <scope>NUCLEOTIDE SEQUENCE</scope>
    <source>
        <strain evidence="2">HL-66</strain>
    </source>
</reference>
<dbReference type="Proteomes" id="UP001060150">
    <property type="component" value="Chromosome"/>
</dbReference>
<name>A0ABY5N4Y3_9ACTN</name>
<gene>
    <name evidence="2" type="ORF">NRO40_12545</name>
</gene>